<dbReference type="GO" id="GO:0030870">
    <property type="term" value="C:Mre11 complex"/>
    <property type="evidence" value="ECO:0007669"/>
    <property type="project" value="InterPro"/>
</dbReference>
<dbReference type="GO" id="GO:0000014">
    <property type="term" value="F:single-stranded DNA endodeoxyribonuclease activity"/>
    <property type="evidence" value="ECO:0007669"/>
    <property type="project" value="TreeGrafter"/>
</dbReference>
<dbReference type="InterPro" id="IPR007281">
    <property type="entry name" value="Mre11_DNA-bd"/>
</dbReference>
<dbReference type="Gene3D" id="3.30.110.110">
    <property type="entry name" value="Mre11, capping domain"/>
    <property type="match status" value="1"/>
</dbReference>
<keyword evidence="20" id="KW-1185">Reference proteome</keyword>
<proteinExistence type="inferred from homology"/>
<comment type="subcellular location">
    <subcellularLocation>
        <location evidence="3">Chromosome</location>
    </subcellularLocation>
    <subcellularLocation>
        <location evidence="2">Nucleus</location>
    </subcellularLocation>
</comment>
<dbReference type="Gene3D" id="1.10.220.150">
    <property type="entry name" value="Arf GTPase activating protein"/>
    <property type="match status" value="1"/>
</dbReference>
<dbReference type="GO" id="GO:0031573">
    <property type="term" value="P:mitotic intra-S DNA damage checkpoint signaling"/>
    <property type="evidence" value="ECO:0007669"/>
    <property type="project" value="TreeGrafter"/>
</dbReference>
<keyword evidence="8 16" id="KW-0255">Endonuclease</keyword>
<comment type="cofactor">
    <cofactor evidence="1">
        <name>Mn(2+)</name>
        <dbReference type="ChEBI" id="CHEBI:29035"/>
    </cofactor>
</comment>
<feature type="compositionally biased region" description="Low complexity" evidence="17">
    <location>
        <begin position="1023"/>
        <end position="1036"/>
    </location>
</feature>
<feature type="region of interest" description="Disordered" evidence="17">
    <location>
        <begin position="1023"/>
        <end position="1056"/>
    </location>
</feature>
<evidence type="ECO:0000256" key="8">
    <source>
        <dbReference type="ARBA" id="ARBA00022759"/>
    </source>
</evidence>
<sequence length="1207" mass="129072">MSERGSGPPGIRDEDVADTIRILLATDNHIGYMERDPIRGRDSINTFEEILQLAKKKDVGLILVFFASGSHSAIQADFILLAGDLFHENKPSRDSLYRTIALLREYTLGDKPIQVELLSDPDEGKASGFSFPAINYEDPNLNISIPVFSIHGNHDDPQGAGSEGALCALDVLSVSGLLNYMGKFDLPIQDAEAASTGIAVRPVLLRKGATNLGMYGIGNVKDARMHFELRSNRVRMFMPRDKQNWFNILLLHQNRVKHGPQESVPEGMFDDSIDLVVWGHEHDCRITPEPVAGKNYYITQPGSSVATSLADGEALPKHVALVKVHGKEFSLEAIPLHTVRPFVIESVDLSEVAEEEGFDLNDQVSITKFLKRKVNELIEKANQQWDERNTEAVAEGMEEIPRMLPLIRLKASNVDTTGVSEMSNPIRFGQEFQGRIANPRDVLTFHRAKKSAARSGKVVVDQPELSIDDPDLSVAEKLAKVRVANLVKEYLSAQELQLLGEAGMSDAIQMFVEKDDIHSIQTHVNKALKSMMKGVQANGDIDEEDLDDMLMQAKEQQEKEYAEDAAKGKTAKSKGKGKAKASDVESDDSMKMDIDIGGAGGSDFDSEEEAPPPKKTAAKKAPAKKATTTKAAAKAPAKKAPAKKSKKVVSDSDEDAIEILDDDDDDEDEAPPPTKRTNRAAVLSQPTTKKAPAKKAAASSKQTQLSFAPATGRSSRAAATKARGKMVRMKEMGNVKSNAIYNPNEQRNPPPPLLSEDERDSELEQFIRGKYEYKRFFDRKALVQSKLGPSRSASSVAPRPRSTPADNDQTGPSASTSAGPSTFTPARPSTTAPSTLPMTQSRSVSQPMPSSLSINPPPSNPAPAFQQHQHLQAQFRQQSLPSQNLNSNSGVWSDLVSLQTPSTNSSLPLQYQAPSQSFAPSNPFSTMAGGGGMGMSGLPSGSSLSSMGSMGAMNSMNGTGGMNNMGAMGGVNGMNGMAPTNTAFGGGGMNPTNPFSQLQQQQQLNSTNPFSHMLPQRHQTMSAFPSSISSPSSFGSTANSSLTPFGQTQHQSPAPMFSPQPQGIPGMQGQGQAQSFISSSPQIPMSTTPQPMQISSPAFGSSPGPGMGVGMTQGLGMNSPGPMGMGTIGVGMTNSPTPMGMGTGMQGMNNPSGMGMNAGVMGMSGMTGMNGFNVPSQQPFAGAGSTSWGQPGMFSTQQGQGYQWGSM</sequence>
<keyword evidence="14 16" id="KW-0539">Nucleus</keyword>
<evidence type="ECO:0000313" key="20">
    <source>
        <dbReference type="Proteomes" id="UP000559256"/>
    </source>
</evidence>
<keyword evidence="5" id="KW-0158">Chromosome</keyword>
<evidence type="ECO:0000256" key="5">
    <source>
        <dbReference type="ARBA" id="ARBA00022454"/>
    </source>
</evidence>
<dbReference type="GO" id="GO:0097552">
    <property type="term" value="P:mitochondrial double-strand break repair via homologous recombination"/>
    <property type="evidence" value="ECO:0007669"/>
    <property type="project" value="TreeGrafter"/>
</dbReference>
<dbReference type="InterPro" id="IPR004843">
    <property type="entry name" value="Calcineurin-like_PHP"/>
</dbReference>
<feature type="compositionally biased region" description="Low complexity" evidence="17">
    <location>
        <begin position="789"/>
        <end position="805"/>
    </location>
</feature>
<feature type="compositionally biased region" description="Polar residues" evidence="17">
    <location>
        <begin position="1037"/>
        <end position="1052"/>
    </location>
</feature>
<feature type="region of interest" description="Disordered" evidence="17">
    <location>
        <begin position="1180"/>
        <end position="1207"/>
    </location>
</feature>
<name>A0A8H5CVW2_9AGAR</name>
<feature type="compositionally biased region" description="Low complexity" evidence="17">
    <location>
        <begin position="862"/>
        <end position="875"/>
    </location>
</feature>
<evidence type="ECO:0000256" key="17">
    <source>
        <dbReference type="SAM" id="MobiDB-lite"/>
    </source>
</evidence>
<dbReference type="EMBL" id="JAACJM010000088">
    <property type="protein sequence ID" value="KAF5348023.1"/>
    <property type="molecule type" value="Genomic_DNA"/>
</dbReference>
<feature type="region of interest" description="Disordered" evidence="17">
    <location>
        <begin position="556"/>
        <end position="761"/>
    </location>
</feature>
<feature type="domain" description="Mre11 DNA-binding" evidence="18">
    <location>
        <begin position="329"/>
        <end position="511"/>
    </location>
</feature>
<keyword evidence="13 16" id="KW-0464">Manganese</keyword>
<feature type="compositionally biased region" description="Basic residues" evidence="17">
    <location>
        <begin position="636"/>
        <end position="647"/>
    </location>
</feature>
<evidence type="ECO:0000256" key="16">
    <source>
        <dbReference type="RuleBase" id="RU003447"/>
    </source>
</evidence>
<dbReference type="GO" id="GO:0035861">
    <property type="term" value="C:site of double-strand break"/>
    <property type="evidence" value="ECO:0007669"/>
    <property type="project" value="TreeGrafter"/>
</dbReference>
<dbReference type="InterPro" id="IPR038487">
    <property type="entry name" value="Mre11_capping_dom"/>
</dbReference>
<dbReference type="Pfam" id="PF04152">
    <property type="entry name" value="Mre11_DNA_bind"/>
    <property type="match status" value="1"/>
</dbReference>
<dbReference type="Pfam" id="PF00149">
    <property type="entry name" value="Metallophos"/>
    <property type="match status" value="1"/>
</dbReference>
<evidence type="ECO:0000259" key="18">
    <source>
        <dbReference type="SMART" id="SM01347"/>
    </source>
</evidence>
<evidence type="ECO:0000256" key="10">
    <source>
        <dbReference type="ARBA" id="ARBA00022801"/>
    </source>
</evidence>
<dbReference type="NCBIfam" id="TIGR00583">
    <property type="entry name" value="mre11"/>
    <property type="match status" value="1"/>
</dbReference>
<evidence type="ECO:0000256" key="4">
    <source>
        <dbReference type="ARBA" id="ARBA00009028"/>
    </source>
</evidence>
<dbReference type="GO" id="GO:0042138">
    <property type="term" value="P:meiotic DNA double-strand break formation"/>
    <property type="evidence" value="ECO:0007669"/>
    <property type="project" value="TreeGrafter"/>
</dbReference>
<dbReference type="PANTHER" id="PTHR10139">
    <property type="entry name" value="DOUBLE-STRAND BREAK REPAIR PROTEIN MRE11"/>
    <property type="match status" value="1"/>
</dbReference>
<evidence type="ECO:0000256" key="14">
    <source>
        <dbReference type="ARBA" id="ARBA00023242"/>
    </source>
</evidence>
<dbReference type="InterPro" id="IPR038508">
    <property type="entry name" value="ArfGAP_dom_sf"/>
</dbReference>
<dbReference type="GO" id="GO:0007095">
    <property type="term" value="P:mitotic G2 DNA damage checkpoint signaling"/>
    <property type="evidence" value="ECO:0007669"/>
    <property type="project" value="TreeGrafter"/>
</dbReference>
<feature type="compositionally biased region" description="Basic and acidic residues" evidence="17">
    <location>
        <begin position="580"/>
        <end position="594"/>
    </location>
</feature>
<feature type="compositionally biased region" description="Low complexity" evidence="17">
    <location>
        <begin position="684"/>
        <end position="704"/>
    </location>
</feature>
<organism evidence="19 20">
    <name type="scientific">Tetrapyrgos nigripes</name>
    <dbReference type="NCBI Taxonomy" id="182062"/>
    <lineage>
        <taxon>Eukaryota</taxon>
        <taxon>Fungi</taxon>
        <taxon>Dikarya</taxon>
        <taxon>Basidiomycota</taxon>
        <taxon>Agaricomycotina</taxon>
        <taxon>Agaricomycetes</taxon>
        <taxon>Agaricomycetidae</taxon>
        <taxon>Agaricales</taxon>
        <taxon>Marasmiineae</taxon>
        <taxon>Marasmiaceae</taxon>
        <taxon>Tetrapyrgos</taxon>
    </lineage>
</organism>
<dbReference type="GO" id="GO:0008296">
    <property type="term" value="F:3'-5'-DNA exonuclease activity"/>
    <property type="evidence" value="ECO:0007669"/>
    <property type="project" value="InterPro"/>
</dbReference>
<evidence type="ECO:0000256" key="2">
    <source>
        <dbReference type="ARBA" id="ARBA00004123"/>
    </source>
</evidence>
<evidence type="ECO:0000256" key="6">
    <source>
        <dbReference type="ARBA" id="ARBA00022722"/>
    </source>
</evidence>
<comment type="similarity">
    <text evidence="4 16">Belongs to the MRE11/RAD32 family.</text>
</comment>
<evidence type="ECO:0000313" key="19">
    <source>
        <dbReference type="EMBL" id="KAF5348023.1"/>
    </source>
</evidence>
<dbReference type="CDD" id="cd00840">
    <property type="entry name" value="MPP_Mre11_N"/>
    <property type="match status" value="1"/>
</dbReference>
<dbReference type="GO" id="GO:0000723">
    <property type="term" value="P:telomere maintenance"/>
    <property type="evidence" value="ECO:0007669"/>
    <property type="project" value="TreeGrafter"/>
</dbReference>
<evidence type="ECO:0000256" key="11">
    <source>
        <dbReference type="ARBA" id="ARBA00022839"/>
    </source>
</evidence>
<feature type="region of interest" description="Disordered" evidence="17">
    <location>
        <begin position="786"/>
        <end position="875"/>
    </location>
</feature>
<feature type="compositionally biased region" description="Acidic residues" evidence="17">
    <location>
        <begin position="651"/>
        <end position="670"/>
    </location>
</feature>
<evidence type="ECO:0000256" key="13">
    <source>
        <dbReference type="ARBA" id="ARBA00023211"/>
    </source>
</evidence>
<dbReference type="GO" id="GO:0000724">
    <property type="term" value="P:double-strand break repair via homologous recombination"/>
    <property type="evidence" value="ECO:0007669"/>
    <property type="project" value="TreeGrafter"/>
</dbReference>
<feature type="compositionally biased region" description="Polar residues" evidence="17">
    <location>
        <begin position="806"/>
        <end position="819"/>
    </location>
</feature>
<keyword evidence="7" id="KW-0479">Metal-binding</keyword>
<feature type="compositionally biased region" description="Low complexity" evidence="17">
    <location>
        <begin position="820"/>
        <end position="837"/>
    </location>
</feature>
<protein>
    <recommendedName>
        <fullName evidence="18">Mre11 DNA-binding domain-containing protein</fullName>
    </recommendedName>
</protein>
<feature type="compositionally biased region" description="Low complexity" evidence="17">
    <location>
        <begin position="624"/>
        <end position="635"/>
    </location>
</feature>
<dbReference type="Gene3D" id="3.60.21.10">
    <property type="match status" value="1"/>
</dbReference>
<feature type="compositionally biased region" description="Basic and acidic residues" evidence="17">
    <location>
        <begin position="556"/>
        <end position="567"/>
    </location>
</feature>
<dbReference type="Proteomes" id="UP000559256">
    <property type="component" value="Unassembled WGS sequence"/>
</dbReference>
<dbReference type="GO" id="GO:0006303">
    <property type="term" value="P:double-strand break repair via nonhomologous end joining"/>
    <property type="evidence" value="ECO:0007669"/>
    <property type="project" value="TreeGrafter"/>
</dbReference>
<gene>
    <name evidence="19" type="ORF">D9758_010031</name>
</gene>
<dbReference type="OrthoDB" id="30417at2759"/>
<keyword evidence="9 16" id="KW-0227">DNA damage</keyword>
<dbReference type="InterPro" id="IPR003701">
    <property type="entry name" value="Mre11"/>
</dbReference>
<accession>A0A8H5CVW2</accession>
<dbReference type="PANTHER" id="PTHR10139:SF1">
    <property type="entry name" value="DOUBLE-STRAND BREAK REPAIR PROTEIN MRE11"/>
    <property type="match status" value="1"/>
</dbReference>
<keyword evidence="6 16" id="KW-0540">Nuclease</keyword>
<reference evidence="19 20" key="1">
    <citation type="journal article" date="2020" name="ISME J.">
        <title>Uncovering the hidden diversity of litter-decomposition mechanisms in mushroom-forming fungi.</title>
        <authorList>
            <person name="Floudas D."/>
            <person name="Bentzer J."/>
            <person name="Ahren D."/>
            <person name="Johansson T."/>
            <person name="Persson P."/>
            <person name="Tunlid A."/>
        </authorList>
    </citation>
    <scope>NUCLEOTIDE SEQUENCE [LARGE SCALE GENOMIC DNA]</scope>
    <source>
        <strain evidence="19 20">CBS 291.85</strain>
    </source>
</reference>
<evidence type="ECO:0000256" key="9">
    <source>
        <dbReference type="ARBA" id="ARBA00022763"/>
    </source>
</evidence>
<feature type="compositionally biased region" description="Polar residues" evidence="17">
    <location>
        <begin position="735"/>
        <end position="747"/>
    </location>
</feature>
<keyword evidence="15 16" id="KW-0469">Meiosis</keyword>
<evidence type="ECO:0000256" key="12">
    <source>
        <dbReference type="ARBA" id="ARBA00023204"/>
    </source>
</evidence>
<dbReference type="AlphaFoldDB" id="A0A8H5CVW2"/>
<evidence type="ECO:0000256" key="15">
    <source>
        <dbReference type="ARBA" id="ARBA00023254"/>
    </source>
</evidence>
<evidence type="ECO:0000256" key="7">
    <source>
        <dbReference type="ARBA" id="ARBA00022723"/>
    </source>
</evidence>
<keyword evidence="12 16" id="KW-0234">DNA repair</keyword>
<comment type="caution">
    <text evidence="19">The sequence shown here is derived from an EMBL/GenBank/DDBJ whole genome shotgun (WGS) entry which is preliminary data.</text>
</comment>
<evidence type="ECO:0000256" key="1">
    <source>
        <dbReference type="ARBA" id="ARBA00001936"/>
    </source>
</evidence>
<dbReference type="GO" id="GO:0030145">
    <property type="term" value="F:manganese ion binding"/>
    <property type="evidence" value="ECO:0007669"/>
    <property type="project" value="InterPro"/>
</dbReference>
<keyword evidence="10 16" id="KW-0378">Hydrolase</keyword>
<dbReference type="SMART" id="SM01347">
    <property type="entry name" value="Mre11_DNA_bind"/>
    <property type="match status" value="1"/>
</dbReference>
<keyword evidence="11 16" id="KW-0269">Exonuclease</keyword>
<dbReference type="SUPFAM" id="SSF56300">
    <property type="entry name" value="Metallo-dependent phosphatases"/>
    <property type="match status" value="1"/>
</dbReference>
<evidence type="ECO:0000256" key="3">
    <source>
        <dbReference type="ARBA" id="ARBA00004286"/>
    </source>
</evidence>
<feature type="compositionally biased region" description="Basic residues" evidence="17">
    <location>
        <begin position="569"/>
        <end position="579"/>
    </location>
</feature>
<dbReference type="InterPro" id="IPR029052">
    <property type="entry name" value="Metallo-depent_PP-like"/>
</dbReference>
<dbReference type="InterPro" id="IPR041796">
    <property type="entry name" value="Mre11_N"/>
</dbReference>